<feature type="non-terminal residue" evidence="2">
    <location>
        <position position="289"/>
    </location>
</feature>
<reference evidence="2" key="1">
    <citation type="submission" date="2023-06" db="EMBL/GenBank/DDBJ databases">
        <title>Genome-scale phylogeny and comparative genomics of the fungal order Sordariales.</title>
        <authorList>
            <consortium name="Lawrence Berkeley National Laboratory"/>
            <person name="Hensen N."/>
            <person name="Bonometti L."/>
            <person name="Westerberg I."/>
            <person name="Brannstrom I.O."/>
            <person name="Guillou S."/>
            <person name="Cros-Aarteil S."/>
            <person name="Calhoun S."/>
            <person name="Haridas S."/>
            <person name="Kuo A."/>
            <person name="Mondo S."/>
            <person name="Pangilinan J."/>
            <person name="Riley R."/>
            <person name="Labutti K."/>
            <person name="Andreopoulos B."/>
            <person name="Lipzen A."/>
            <person name="Chen C."/>
            <person name="Yanf M."/>
            <person name="Daum C."/>
            <person name="Ng V."/>
            <person name="Clum A."/>
            <person name="Steindorff A."/>
            <person name="Ohm R."/>
            <person name="Martin F."/>
            <person name="Silar P."/>
            <person name="Natvig D."/>
            <person name="Lalanne C."/>
            <person name="Gautier V."/>
            <person name="Ament-Velasquez S.L."/>
            <person name="Kruys A."/>
            <person name="Hutchinson M.I."/>
            <person name="Powell A.J."/>
            <person name="Barry K."/>
            <person name="Miller A.N."/>
            <person name="Grigoriev I.V."/>
            <person name="Debuchy R."/>
            <person name="Gladieux P."/>
            <person name="Thoren M.H."/>
            <person name="Johannesson H."/>
        </authorList>
    </citation>
    <scope>NUCLEOTIDE SEQUENCE</scope>
    <source>
        <strain evidence="2">SMH4607-1</strain>
    </source>
</reference>
<dbReference type="Pfam" id="PF06985">
    <property type="entry name" value="HET"/>
    <property type="match status" value="1"/>
</dbReference>
<protein>
    <submittedName>
        <fullName evidence="2">Heterokaryon incompatibility protein-domain-containing protein</fullName>
    </submittedName>
</protein>
<evidence type="ECO:0000313" key="2">
    <source>
        <dbReference type="EMBL" id="KAK0707860.1"/>
    </source>
</evidence>
<sequence>YVALSYKWGDVRKALRTLKENVETHQGGFSLEDIPLTCRDAIFVTNWLGYKYIWIDALCIIQNDNGDMDHELKHMHYIYRHAVLTICAEGAADSHAGFLHDKNPLELHPCHIQLTDVSENPKITRDAVLKGTCFGHNHISQRGWVLQEEVLTSRALRFGTQMKCQYENTCLLDSIETMRLWLYAPERARDISQPFYTRATLETNSQRFIVWRDLVEQYSKRQLTDTKDTLHAVSALSNMFAEVHGDTYLAGLWKENLVPELSWFVETNDRRDPTTPGMRLAAPTWSWAS</sequence>
<feature type="non-terminal residue" evidence="2">
    <location>
        <position position="1"/>
    </location>
</feature>
<dbReference type="PANTHER" id="PTHR33112">
    <property type="entry name" value="DOMAIN PROTEIN, PUTATIVE-RELATED"/>
    <property type="match status" value="1"/>
</dbReference>
<accession>A0AA40A208</accession>
<evidence type="ECO:0000313" key="3">
    <source>
        <dbReference type="Proteomes" id="UP001172102"/>
    </source>
</evidence>
<dbReference type="PANTHER" id="PTHR33112:SF16">
    <property type="entry name" value="HETEROKARYON INCOMPATIBILITY DOMAIN-CONTAINING PROTEIN"/>
    <property type="match status" value="1"/>
</dbReference>
<dbReference type="Proteomes" id="UP001172102">
    <property type="component" value="Unassembled WGS sequence"/>
</dbReference>
<comment type="caution">
    <text evidence="2">The sequence shown here is derived from an EMBL/GenBank/DDBJ whole genome shotgun (WGS) entry which is preliminary data.</text>
</comment>
<dbReference type="EMBL" id="JAUKUA010000006">
    <property type="protein sequence ID" value="KAK0707860.1"/>
    <property type="molecule type" value="Genomic_DNA"/>
</dbReference>
<organism evidence="2 3">
    <name type="scientific">Lasiosphaeris hirsuta</name>
    <dbReference type="NCBI Taxonomy" id="260670"/>
    <lineage>
        <taxon>Eukaryota</taxon>
        <taxon>Fungi</taxon>
        <taxon>Dikarya</taxon>
        <taxon>Ascomycota</taxon>
        <taxon>Pezizomycotina</taxon>
        <taxon>Sordariomycetes</taxon>
        <taxon>Sordariomycetidae</taxon>
        <taxon>Sordariales</taxon>
        <taxon>Lasiosphaeriaceae</taxon>
        <taxon>Lasiosphaeris</taxon>
    </lineage>
</organism>
<proteinExistence type="predicted"/>
<dbReference type="InterPro" id="IPR010730">
    <property type="entry name" value="HET"/>
</dbReference>
<dbReference type="AlphaFoldDB" id="A0AA40A208"/>
<keyword evidence="3" id="KW-1185">Reference proteome</keyword>
<name>A0AA40A208_9PEZI</name>
<evidence type="ECO:0000259" key="1">
    <source>
        <dbReference type="Pfam" id="PF06985"/>
    </source>
</evidence>
<feature type="domain" description="Heterokaryon incompatibility" evidence="1">
    <location>
        <begin position="1"/>
        <end position="148"/>
    </location>
</feature>
<gene>
    <name evidence="2" type="ORF">B0H67DRAFT_466486</name>
</gene>